<dbReference type="EMBL" id="CP144543">
    <property type="protein sequence ID" value="WVW83388.1"/>
    <property type="molecule type" value="Genomic_DNA"/>
</dbReference>
<name>A0A1B9FT14_9TREE</name>
<feature type="region of interest" description="Disordered" evidence="1">
    <location>
        <begin position="296"/>
        <end position="355"/>
    </location>
</feature>
<dbReference type="AlphaFoldDB" id="A0A1B9FT14"/>
<dbReference type="GeneID" id="30213087"/>
<organism evidence="2">
    <name type="scientific">Kwoniella bestiolae CBS 10118</name>
    <dbReference type="NCBI Taxonomy" id="1296100"/>
    <lineage>
        <taxon>Eukaryota</taxon>
        <taxon>Fungi</taxon>
        <taxon>Dikarya</taxon>
        <taxon>Basidiomycota</taxon>
        <taxon>Agaricomycotina</taxon>
        <taxon>Tremellomycetes</taxon>
        <taxon>Tremellales</taxon>
        <taxon>Cryptococcaceae</taxon>
        <taxon>Kwoniella</taxon>
    </lineage>
</organism>
<dbReference type="VEuPathDB" id="FungiDB:I302_08688"/>
<accession>A0A1B9FT14</accession>
<proteinExistence type="predicted"/>
<evidence type="ECO:0000313" key="4">
    <source>
        <dbReference type="Proteomes" id="UP000092730"/>
    </source>
</evidence>
<evidence type="ECO:0008006" key="5">
    <source>
        <dbReference type="Google" id="ProtNLM"/>
    </source>
</evidence>
<dbReference type="EMBL" id="KI894026">
    <property type="protein sequence ID" value="OCF21909.1"/>
    <property type="molecule type" value="Genomic_DNA"/>
</dbReference>
<gene>
    <name evidence="2" type="ORF">I302_08688</name>
    <name evidence="3" type="ORF">I302_105407</name>
</gene>
<feature type="region of interest" description="Disordered" evidence="1">
    <location>
        <begin position="44"/>
        <end position="132"/>
    </location>
</feature>
<reference evidence="3" key="4">
    <citation type="submission" date="2024-02" db="EMBL/GenBank/DDBJ databases">
        <title>Comparative genomics of Cryptococcus and Kwoniella reveals pathogenesis evolution and contrasting modes of karyotype evolution via chromosome fusion or intercentromeric recombination.</title>
        <authorList>
            <person name="Coelho M.A."/>
            <person name="David-Palma M."/>
            <person name="Shea T."/>
            <person name="Bowers K."/>
            <person name="McGinley-Smith S."/>
            <person name="Mohammad A.W."/>
            <person name="Gnirke A."/>
            <person name="Yurkov A.M."/>
            <person name="Nowrousian M."/>
            <person name="Sun S."/>
            <person name="Cuomo C.A."/>
            <person name="Heitman J."/>
        </authorList>
    </citation>
    <scope>NUCLEOTIDE SEQUENCE</scope>
    <source>
        <strain evidence="3">CBS 10118</strain>
    </source>
</reference>
<dbReference type="Proteomes" id="UP000092730">
    <property type="component" value="Chromosome 3"/>
</dbReference>
<protein>
    <recommendedName>
        <fullName evidence="5">Clampless protein 1</fullName>
    </recommendedName>
</protein>
<dbReference type="RefSeq" id="XP_019042979.1">
    <property type="nucleotide sequence ID" value="XM_019195266.1"/>
</dbReference>
<reference evidence="2" key="3">
    <citation type="submission" date="2014-01" db="EMBL/GenBank/DDBJ databases">
        <title>Evolution of pathogenesis and genome organization in the Tremellales.</title>
        <authorList>
            <person name="Cuomo C."/>
            <person name="Litvintseva A."/>
            <person name="Heitman J."/>
            <person name="Chen Y."/>
            <person name="Sun S."/>
            <person name="Springer D."/>
            <person name="Dromer F."/>
            <person name="Young S."/>
            <person name="Zeng Q."/>
            <person name="Chapman S."/>
            <person name="Gujja S."/>
            <person name="Saif S."/>
            <person name="Birren B."/>
        </authorList>
    </citation>
    <scope>NUCLEOTIDE SEQUENCE</scope>
    <source>
        <strain evidence="2">CBS 10118</strain>
    </source>
</reference>
<sequence length="498" mass="55079">MTTYLSPHQYRTFSNKEITPSASVSPTPSVFDLTDIDAISTSLQTSLSGVTPSSKSKKPSGLGIGRAPKFTYRKHATKPYGRERISSIQRAKSKINRLPSSSNNKPKKGLKARPTPLKLKSQDIERARGEEESKKMGVMDRVRLDRWRKSIWKPKPEDGVQGQVRVPLMLPYPKFPAVPPVDNDELRNVPIGYILDKLTPVLPSISTITLAYRPYATIPHPDPSVQPISTLPLAIPEVLGGNKPHWAEKVRGREPDMVLGIMKKGAEGEKDKSKMIVPVMSLVFTTQCAYWPKLTNPPSSSSQASSSNYRTPSEAAVSTALPAIIESPESSDEEETSNTSWSSDSDDDEPSLPAPITDTKGFLHLPIVPLPLPSPETFALIHRHLHHPHRPFIPDLLSLPDTCTTREKVVGELGELSVQQLMVKLEVLQGVWQNLCCLGVGRLSTWRQLGEAWACVVGIIAGNGMLLRDAQQQEGKVRSAAEEVAWDWVRKERQRVQS</sequence>
<reference evidence="2" key="1">
    <citation type="submission" date="2013-07" db="EMBL/GenBank/DDBJ databases">
        <title>The Genome Sequence of Cryptococcus bestiolae CBS10118.</title>
        <authorList>
            <consortium name="The Broad Institute Genome Sequencing Platform"/>
            <person name="Cuomo C."/>
            <person name="Litvintseva A."/>
            <person name="Chen Y."/>
            <person name="Heitman J."/>
            <person name="Sun S."/>
            <person name="Springer D."/>
            <person name="Dromer F."/>
            <person name="Young S.K."/>
            <person name="Zeng Q."/>
            <person name="Gargeya S."/>
            <person name="Fitzgerald M."/>
            <person name="Abouelleil A."/>
            <person name="Alvarado L."/>
            <person name="Berlin A.M."/>
            <person name="Chapman S.B."/>
            <person name="Dewar J."/>
            <person name="Goldberg J."/>
            <person name="Griggs A."/>
            <person name="Gujja S."/>
            <person name="Hansen M."/>
            <person name="Howarth C."/>
            <person name="Imamovic A."/>
            <person name="Larimer J."/>
            <person name="McCowan C."/>
            <person name="Murphy C."/>
            <person name="Pearson M."/>
            <person name="Priest M."/>
            <person name="Roberts A."/>
            <person name="Saif S."/>
            <person name="Shea T."/>
            <person name="Sykes S."/>
            <person name="Wortman J."/>
            <person name="Nusbaum C."/>
            <person name="Birren B."/>
        </authorList>
    </citation>
    <scope>NUCLEOTIDE SEQUENCE [LARGE SCALE GENOMIC DNA]</scope>
    <source>
        <strain evidence="2">CBS 10118</strain>
    </source>
</reference>
<evidence type="ECO:0000256" key="1">
    <source>
        <dbReference type="SAM" id="MobiDB-lite"/>
    </source>
</evidence>
<evidence type="ECO:0000313" key="3">
    <source>
        <dbReference type="EMBL" id="WVW83388.1"/>
    </source>
</evidence>
<reference evidence="3" key="2">
    <citation type="submission" date="2013-07" db="EMBL/GenBank/DDBJ databases">
        <authorList>
            <consortium name="The Broad Institute Genome Sequencing Platform"/>
            <person name="Cuomo C."/>
            <person name="Litvintseva A."/>
            <person name="Chen Y."/>
            <person name="Heitman J."/>
            <person name="Sun S."/>
            <person name="Springer D."/>
            <person name="Dromer F."/>
            <person name="Young S.K."/>
            <person name="Zeng Q."/>
            <person name="Gargeya S."/>
            <person name="Fitzgerald M."/>
            <person name="Abouelleil A."/>
            <person name="Alvarado L."/>
            <person name="Berlin A.M."/>
            <person name="Chapman S.B."/>
            <person name="Dewar J."/>
            <person name="Goldberg J."/>
            <person name="Griggs A."/>
            <person name="Gujja S."/>
            <person name="Hansen M."/>
            <person name="Howarth C."/>
            <person name="Imamovic A."/>
            <person name="Larimer J."/>
            <person name="McCowan C."/>
            <person name="Murphy C."/>
            <person name="Pearson M."/>
            <person name="Priest M."/>
            <person name="Roberts A."/>
            <person name="Saif S."/>
            <person name="Shea T."/>
            <person name="Sykes S."/>
            <person name="Wortman J."/>
            <person name="Nusbaum C."/>
            <person name="Birren B."/>
        </authorList>
    </citation>
    <scope>NUCLEOTIDE SEQUENCE</scope>
    <source>
        <strain evidence="3">CBS 10118</strain>
    </source>
</reference>
<evidence type="ECO:0000313" key="2">
    <source>
        <dbReference type="EMBL" id="OCF21909.1"/>
    </source>
</evidence>
<dbReference type="OrthoDB" id="2570975at2759"/>
<feature type="compositionally biased region" description="Basic and acidic residues" evidence="1">
    <location>
        <begin position="120"/>
        <end position="132"/>
    </location>
</feature>
<dbReference type="KEGG" id="kbi:30213087"/>
<keyword evidence="4" id="KW-1185">Reference proteome</keyword>